<proteinExistence type="predicted"/>
<organism evidence="3 4">
    <name type="scientific">Amanita muscaria (strain Koide BX008)</name>
    <dbReference type="NCBI Taxonomy" id="946122"/>
    <lineage>
        <taxon>Eukaryota</taxon>
        <taxon>Fungi</taxon>
        <taxon>Dikarya</taxon>
        <taxon>Basidiomycota</taxon>
        <taxon>Agaricomycotina</taxon>
        <taxon>Agaricomycetes</taxon>
        <taxon>Agaricomycetidae</taxon>
        <taxon>Agaricales</taxon>
        <taxon>Pluteineae</taxon>
        <taxon>Amanitaceae</taxon>
        <taxon>Amanita</taxon>
    </lineage>
</organism>
<evidence type="ECO:0000313" key="4">
    <source>
        <dbReference type="Proteomes" id="UP000054549"/>
    </source>
</evidence>
<dbReference type="InParanoid" id="A0A0C2T6D5"/>
<feature type="transmembrane region" description="Helical" evidence="2">
    <location>
        <begin position="237"/>
        <end position="255"/>
    </location>
</feature>
<keyword evidence="2" id="KW-1133">Transmembrane helix</keyword>
<reference evidence="3 4" key="1">
    <citation type="submission" date="2014-04" db="EMBL/GenBank/DDBJ databases">
        <title>Evolutionary Origins and Diversification of the Mycorrhizal Mutualists.</title>
        <authorList>
            <consortium name="DOE Joint Genome Institute"/>
            <consortium name="Mycorrhizal Genomics Consortium"/>
            <person name="Kohler A."/>
            <person name="Kuo A."/>
            <person name="Nagy L.G."/>
            <person name="Floudas D."/>
            <person name="Copeland A."/>
            <person name="Barry K.W."/>
            <person name="Cichocki N."/>
            <person name="Veneault-Fourrey C."/>
            <person name="LaButti K."/>
            <person name="Lindquist E.A."/>
            <person name="Lipzen A."/>
            <person name="Lundell T."/>
            <person name="Morin E."/>
            <person name="Murat C."/>
            <person name="Riley R."/>
            <person name="Ohm R."/>
            <person name="Sun H."/>
            <person name="Tunlid A."/>
            <person name="Henrissat B."/>
            <person name="Grigoriev I.V."/>
            <person name="Hibbett D.S."/>
            <person name="Martin F."/>
        </authorList>
    </citation>
    <scope>NUCLEOTIDE SEQUENCE [LARGE SCALE GENOMIC DNA]</scope>
    <source>
        <strain evidence="3 4">Koide BX008</strain>
    </source>
</reference>
<evidence type="ECO:0000313" key="3">
    <source>
        <dbReference type="EMBL" id="KIL62139.1"/>
    </source>
</evidence>
<evidence type="ECO:0000256" key="2">
    <source>
        <dbReference type="SAM" id="Phobius"/>
    </source>
</evidence>
<sequence>MATAYSSFFASGLLAPPVSIYSRKDHHGVNDDDFNMLDSSPAWKGRGLSPAAPSSPMPVPDHCDTEYDRATTPTPVSSRSRAFSNASTISTDSEGMMMSWSNRLASPDFSTANVMTVSAGADVVASTATCDVGSTVNQSSLSPSQPQSARKLRRRRSSLAGASSPKSAIKSASRSAGHALELQKHLMGSPLRARSSSVSLVAAATDMMMTGGVGGSNIFIPEQNTFIGRLRSGSISSLRFVSSLCFWFIVLIFFGRRKPLRRASMQPPAPPPTAPLPELPQSLLNMPTFGFLESLNRTPLAKKSPTMDDLPTAPGVFRKNRDRSYSINTYDRIDEEMKEN</sequence>
<feature type="compositionally biased region" description="Low complexity" evidence="1">
    <location>
        <begin position="158"/>
        <end position="174"/>
    </location>
</feature>
<keyword evidence="4" id="KW-1185">Reference proteome</keyword>
<dbReference type="HOGENOM" id="CLU_816283_0_0_1"/>
<accession>A0A0C2T6D5</accession>
<dbReference type="OrthoDB" id="3062963at2759"/>
<evidence type="ECO:0000256" key="1">
    <source>
        <dbReference type="SAM" id="MobiDB-lite"/>
    </source>
</evidence>
<gene>
    <name evidence="3" type="ORF">M378DRAFT_806171</name>
</gene>
<feature type="region of interest" description="Disordered" evidence="1">
    <location>
        <begin position="133"/>
        <end position="174"/>
    </location>
</feature>
<keyword evidence="2" id="KW-0812">Transmembrane</keyword>
<dbReference type="Proteomes" id="UP000054549">
    <property type="component" value="Unassembled WGS sequence"/>
</dbReference>
<name>A0A0C2T6D5_AMAMK</name>
<dbReference type="AlphaFoldDB" id="A0A0C2T6D5"/>
<feature type="compositionally biased region" description="Low complexity" evidence="1">
    <location>
        <begin position="138"/>
        <end position="149"/>
    </location>
</feature>
<dbReference type="EMBL" id="KN818275">
    <property type="protein sequence ID" value="KIL62139.1"/>
    <property type="molecule type" value="Genomic_DNA"/>
</dbReference>
<protein>
    <submittedName>
        <fullName evidence="3">Uncharacterized protein</fullName>
    </submittedName>
</protein>
<keyword evidence="2" id="KW-0472">Membrane</keyword>